<organism evidence="1 2">
    <name type="scientific">Streptomonospora algeriensis</name>
    <dbReference type="NCBI Taxonomy" id="995084"/>
    <lineage>
        <taxon>Bacteria</taxon>
        <taxon>Bacillati</taxon>
        <taxon>Actinomycetota</taxon>
        <taxon>Actinomycetes</taxon>
        <taxon>Streptosporangiales</taxon>
        <taxon>Nocardiopsidaceae</taxon>
        <taxon>Streptomonospora</taxon>
    </lineage>
</organism>
<feature type="non-terminal residue" evidence="1">
    <location>
        <position position="64"/>
    </location>
</feature>
<evidence type="ECO:0000313" key="2">
    <source>
        <dbReference type="Proteomes" id="UP001596956"/>
    </source>
</evidence>
<dbReference type="EMBL" id="JBHTHR010000549">
    <property type="protein sequence ID" value="MFD0802659.1"/>
    <property type="molecule type" value="Genomic_DNA"/>
</dbReference>
<dbReference type="Proteomes" id="UP001596956">
    <property type="component" value="Unassembled WGS sequence"/>
</dbReference>
<reference evidence="2" key="1">
    <citation type="journal article" date="2019" name="Int. J. Syst. Evol. Microbiol.">
        <title>The Global Catalogue of Microorganisms (GCM) 10K type strain sequencing project: providing services to taxonomists for standard genome sequencing and annotation.</title>
        <authorList>
            <consortium name="The Broad Institute Genomics Platform"/>
            <consortium name="The Broad Institute Genome Sequencing Center for Infectious Disease"/>
            <person name="Wu L."/>
            <person name="Ma J."/>
        </authorList>
    </citation>
    <scope>NUCLEOTIDE SEQUENCE [LARGE SCALE GENOMIC DNA]</scope>
    <source>
        <strain evidence="2">CCUG 63369</strain>
    </source>
</reference>
<comment type="caution">
    <text evidence="1">The sequence shown here is derived from an EMBL/GenBank/DDBJ whole genome shotgun (WGS) entry which is preliminary data.</text>
</comment>
<protein>
    <submittedName>
        <fullName evidence="1">Uncharacterized protein</fullName>
    </submittedName>
</protein>
<evidence type="ECO:0000313" key="1">
    <source>
        <dbReference type="EMBL" id="MFD0802659.1"/>
    </source>
</evidence>
<proteinExistence type="predicted"/>
<keyword evidence="2" id="KW-1185">Reference proteome</keyword>
<sequence length="64" mass="7214">MDARQMRRRLGAVAQQHGITAEPDYDRRDGWQWEWVDGPTTAAVAEALGAEAAAQIRLRRRPSP</sequence>
<name>A0ABW3BHY0_9ACTN</name>
<gene>
    <name evidence="1" type="ORF">ACFQZU_15220</name>
</gene>
<accession>A0ABW3BHY0</accession>